<keyword evidence="2" id="KW-1185">Reference proteome</keyword>
<protein>
    <submittedName>
        <fullName evidence="1">Uncharacterized protein</fullName>
    </submittedName>
</protein>
<accession>A0A8H7VLH3</accession>
<dbReference type="AlphaFoldDB" id="A0A8H7VLH3"/>
<evidence type="ECO:0000313" key="2">
    <source>
        <dbReference type="Proteomes" id="UP000646827"/>
    </source>
</evidence>
<name>A0A8H7VLH3_9FUNG</name>
<dbReference type="OrthoDB" id="10450848at2759"/>
<dbReference type="Proteomes" id="UP000646827">
    <property type="component" value="Unassembled WGS sequence"/>
</dbReference>
<proteinExistence type="predicted"/>
<sequence>MWNVVGSINYYEVTSVLVPGVKLQLCNGTPLSSYGTPPFKILARLNAMRPRKVNSREQSGGSSILLIDDPKNQIEIADQTITGEEEECNNDLVDEDDINNDLGYMEVQSVEQHASFMEDQDLKAYGISLLKPRYEKIKKQLSSKNENIPTTRIVQDVWLALKLISTPKRHSLHLL</sequence>
<dbReference type="EMBL" id="JAEPRB010000034">
    <property type="protein sequence ID" value="KAG2225005.1"/>
    <property type="molecule type" value="Genomic_DNA"/>
</dbReference>
<gene>
    <name evidence="1" type="ORF">INT45_000126</name>
</gene>
<evidence type="ECO:0000313" key="1">
    <source>
        <dbReference type="EMBL" id="KAG2225005.1"/>
    </source>
</evidence>
<comment type="caution">
    <text evidence="1">The sequence shown here is derived from an EMBL/GenBank/DDBJ whole genome shotgun (WGS) entry which is preliminary data.</text>
</comment>
<reference evidence="1 2" key="1">
    <citation type="submission" date="2020-12" db="EMBL/GenBank/DDBJ databases">
        <title>Metabolic potential, ecology and presence of endohyphal bacteria is reflected in genomic diversity of Mucoromycotina.</title>
        <authorList>
            <person name="Muszewska A."/>
            <person name="Okrasinska A."/>
            <person name="Steczkiewicz K."/>
            <person name="Drgas O."/>
            <person name="Orlowska M."/>
            <person name="Perlinska-Lenart U."/>
            <person name="Aleksandrzak-Piekarczyk T."/>
            <person name="Szatraj K."/>
            <person name="Zielenkiewicz U."/>
            <person name="Pilsyk S."/>
            <person name="Malc E."/>
            <person name="Mieczkowski P."/>
            <person name="Kruszewska J.S."/>
            <person name="Biernat P."/>
            <person name="Pawlowska J."/>
        </authorList>
    </citation>
    <scope>NUCLEOTIDE SEQUENCE [LARGE SCALE GENOMIC DNA]</scope>
    <source>
        <strain evidence="1 2">CBS 142.35</strain>
    </source>
</reference>
<organism evidence="1 2">
    <name type="scientific">Circinella minor</name>
    <dbReference type="NCBI Taxonomy" id="1195481"/>
    <lineage>
        <taxon>Eukaryota</taxon>
        <taxon>Fungi</taxon>
        <taxon>Fungi incertae sedis</taxon>
        <taxon>Mucoromycota</taxon>
        <taxon>Mucoromycotina</taxon>
        <taxon>Mucoromycetes</taxon>
        <taxon>Mucorales</taxon>
        <taxon>Lichtheimiaceae</taxon>
        <taxon>Circinella</taxon>
    </lineage>
</organism>